<gene>
    <name evidence="4" type="ORF">TSUD_357500</name>
</gene>
<evidence type="ECO:0000313" key="4">
    <source>
        <dbReference type="EMBL" id="GAU28764.1"/>
    </source>
</evidence>
<dbReference type="InterPro" id="IPR027417">
    <property type="entry name" value="P-loop_NTPase"/>
</dbReference>
<dbReference type="PANTHER" id="PTHR48103:SF2">
    <property type="entry name" value="MIDASIN"/>
    <property type="match status" value="1"/>
</dbReference>
<dbReference type="GO" id="GO:0005634">
    <property type="term" value="C:nucleus"/>
    <property type="evidence" value="ECO:0007669"/>
    <property type="project" value="TreeGrafter"/>
</dbReference>
<evidence type="ECO:0000256" key="1">
    <source>
        <dbReference type="ARBA" id="ARBA00022741"/>
    </source>
</evidence>
<accession>A0A2Z6M8F9</accession>
<feature type="domain" description="Midasin lid" evidence="3">
    <location>
        <begin position="80"/>
        <end position="136"/>
    </location>
</feature>
<dbReference type="GO" id="GO:0030687">
    <property type="term" value="C:preribosome, large subunit precursor"/>
    <property type="evidence" value="ECO:0007669"/>
    <property type="project" value="TreeGrafter"/>
</dbReference>
<dbReference type="EMBL" id="DF973380">
    <property type="protein sequence ID" value="GAU28764.1"/>
    <property type="molecule type" value="Genomic_DNA"/>
</dbReference>
<sequence>SLAEKGGPELEKVVAHPNFFVLATMNPGGDYGKKELSPALRNRFTEIWVPPVIDLDELQGIALERISKFKGPTYQERLLLIVNAMISFWEWFNKLHPGRMLTVRDLISWVGFFDITEESLGPEHALLHGAFLVLLDGLSLGTGISKRDAGELRERCLSFLLQKLRTNTDVTLEVIRRFNVLKLLLLV</sequence>
<organism evidence="4 5">
    <name type="scientific">Trifolium subterraneum</name>
    <name type="common">Subterranean clover</name>
    <dbReference type="NCBI Taxonomy" id="3900"/>
    <lineage>
        <taxon>Eukaryota</taxon>
        <taxon>Viridiplantae</taxon>
        <taxon>Streptophyta</taxon>
        <taxon>Embryophyta</taxon>
        <taxon>Tracheophyta</taxon>
        <taxon>Spermatophyta</taxon>
        <taxon>Magnoliopsida</taxon>
        <taxon>eudicotyledons</taxon>
        <taxon>Gunneridae</taxon>
        <taxon>Pentapetalae</taxon>
        <taxon>rosids</taxon>
        <taxon>fabids</taxon>
        <taxon>Fabales</taxon>
        <taxon>Fabaceae</taxon>
        <taxon>Papilionoideae</taxon>
        <taxon>50 kb inversion clade</taxon>
        <taxon>NPAAA clade</taxon>
        <taxon>Hologalegina</taxon>
        <taxon>IRL clade</taxon>
        <taxon>Trifolieae</taxon>
        <taxon>Trifolium</taxon>
    </lineage>
</organism>
<dbReference type="PANTHER" id="PTHR48103">
    <property type="entry name" value="MIDASIN-RELATED"/>
    <property type="match status" value="1"/>
</dbReference>
<keyword evidence="1" id="KW-0547">Nucleotide-binding</keyword>
<dbReference type="Gene3D" id="3.40.50.300">
    <property type="entry name" value="P-loop containing nucleotide triphosphate hydrolases"/>
    <property type="match status" value="1"/>
</dbReference>
<keyword evidence="5" id="KW-1185">Reference proteome</keyword>
<keyword evidence="2" id="KW-0067">ATP-binding</keyword>
<dbReference type="GO" id="GO:0000027">
    <property type="term" value="P:ribosomal large subunit assembly"/>
    <property type="evidence" value="ECO:0007669"/>
    <property type="project" value="TreeGrafter"/>
</dbReference>
<evidence type="ECO:0000256" key="2">
    <source>
        <dbReference type="ARBA" id="ARBA00022840"/>
    </source>
</evidence>
<dbReference type="Pfam" id="PF21108">
    <property type="entry name" value="MDN1_4th"/>
    <property type="match status" value="1"/>
</dbReference>
<reference evidence="5" key="1">
    <citation type="journal article" date="2017" name="Front. Plant Sci.">
        <title>Climate Clever Clovers: New Paradigm to Reduce the Environmental Footprint of Ruminants by Breeding Low Methanogenic Forages Utilizing Haplotype Variation.</title>
        <authorList>
            <person name="Kaur P."/>
            <person name="Appels R."/>
            <person name="Bayer P.E."/>
            <person name="Keeble-Gagnere G."/>
            <person name="Wang J."/>
            <person name="Hirakawa H."/>
            <person name="Shirasawa K."/>
            <person name="Vercoe P."/>
            <person name="Stefanova K."/>
            <person name="Durmic Z."/>
            <person name="Nichols P."/>
            <person name="Revell C."/>
            <person name="Isobe S.N."/>
            <person name="Edwards D."/>
            <person name="Erskine W."/>
        </authorList>
    </citation>
    <scope>NUCLEOTIDE SEQUENCE [LARGE SCALE GENOMIC DNA]</scope>
    <source>
        <strain evidence="5">cv. Daliak</strain>
    </source>
</reference>
<dbReference type="SUPFAM" id="SSF52540">
    <property type="entry name" value="P-loop containing nucleoside triphosphate hydrolases"/>
    <property type="match status" value="1"/>
</dbReference>
<name>A0A2Z6M8F9_TRISU</name>
<evidence type="ECO:0000313" key="5">
    <source>
        <dbReference type="Proteomes" id="UP000242715"/>
    </source>
</evidence>
<dbReference type="GO" id="GO:0005524">
    <property type="term" value="F:ATP binding"/>
    <property type="evidence" value="ECO:0007669"/>
    <property type="project" value="UniProtKB-KW"/>
</dbReference>
<dbReference type="InterPro" id="IPR048617">
    <property type="entry name" value="MDN1_AAA_lid_4"/>
</dbReference>
<evidence type="ECO:0000259" key="3">
    <source>
        <dbReference type="Pfam" id="PF21108"/>
    </source>
</evidence>
<protein>
    <recommendedName>
        <fullName evidence="3">Midasin lid domain-containing protein</fullName>
    </recommendedName>
</protein>
<dbReference type="OrthoDB" id="1362760at2759"/>
<proteinExistence type="predicted"/>
<dbReference type="Proteomes" id="UP000242715">
    <property type="component" value="Unassembled WGS sequence"/>
</dbReference>
<dbReference type="AlphaFoldDB" id="A0A2Z6M8F9"/>
<feature type="non-terminal residue" evidence="4">
    <location>
        <position position="1"/>
    </location>
</feature>
<dbReference type="GO" id="GO:0000055">
    <property type="term" value="P:ribosomal large subunit export from nucleus"/>
    <property type="evidence" value="ECO:0007669"/>
    <property type="project" value="TreeGrafter"/>
</dbReference>